<evidence type="ECO:0000313" key="1">
    <source>
        <dbReference type="EMBL" id="RUT01181.1"/>
    </source>
</evidence>
<proteinExistence type="predicted"/>
<reference evidence="1 2" key="1">
    <citation type="journal article" date="2019" name="Genome Biol. Evol.">
        <title>Day and night: Metabolic profiles and evolutionary relationships of six axenic non-marine cyanobacteria.</title>
        <authorList>
            <person name="Will S.E."/>
            <person name="Henke P."/>
            <person name="Boedeker C."/>
            <person name="Huang S."/>
            <person name="Brinkmann H."/>
            <person name="Rohde M."/>
            <person name="Jarek M."/>
            <person name="Friedl T."/>
            <person name="Seufert S."/>
            <person name="Schumacher M."/>
            <person name="Overmann J."/>
            <person name="Neumann-Schaal M."/>
            <person name="Petersen J."/>
        </authorList>
    </citation>
    <scope>NUCLEOTIDE SEQUENCE [LARGE SCALE GENOMIC DNA]</scope>
    <source>
        <strain evidence="1 2">SAG 39.79</strain>
    </source>
</reference>
<name>A0AB37U981_9CYAN</name>
<accession>A0AB37U981</accession>
<protein>
    <submittedName>
        <fullName evidence="1">Uncharacterized protein</fullName>
    </submittedName>
</protein>
<keyword evidence="2" id="KW-1185">Reference proteome</keyword>
<sequence>MAEATIKAQRQTIYIGDVPLEVAMLPDGSYRLSQTQVTAVIDKYHSSFAQFLRSKSFKFWLDNDSGLRNSMTLVGIDGFNLPIASISFERADKVFIQS</sequence>
<dbReference type="AlphaFoldDB" id="A0AB37U981"/>
<dbReference type="EMBL" id="RSCK01000129">
    <property type="protein sequence ID" value="RUT01181.1"/>
    <property type="molecule type" value="Genomic_DNA"/>
</dbReference>
<organism evidence="1 2">
    <name type="scientific">Chroococcidiopsis cubana SAG 39.79</name>
    <dbReference type="NCBI Taxonomy" id="388085"/>
    <lineage>
        <taxon>Bacteria</taxon>
        <taxon>Bacillati</taxon>
        <taxon>Cyanobacteriota</taxon>
        <taxon>Cyanophyceae</taxon>
        <taxon>Chroococcidiopsidales</taxon>
        <taxon>Chroococcidiopsidaceae</taxon>
        <taxon>Chroococcidiopsis</taxon>
    </lineage>
</organism>
<dbReference type="Proteomes" id="UP000282574">
    <property type="component" value="Unassembled WGS sequence"/>
</dbReference>
<comment type="caution">
    <text evidence="1">The sequence shown here is derived from an EMBL/GenBank/DDBJ whole genome shotgun (WGS) entry which is preliminary data.</text>
</comment>
<evidence type="ECO:0000313" key="2">
    <source>
        <dbReference type="Proteomes" id="UP000282574"/>
    </source>
</evidence>
<dbReference type="RefSeq" id="WP_106169575.1">
    <property type="nucleotide sequence ID" value="NZ_JAVKZF010000004.1"/>
</dbReference>
<gene>
    <name evidence="1" type="ORF">DSM107010_65920</name>
</gene>